<feature type="domain" description="DJ-1/PfpI" evidence="1">
    <location>
        <begin position="3"/>
        <end position="163"/>
    </location>
</feature>
<comment type="caution">
    <text evidence="2">The sequence shown here is derived from an EMBL/GenBank/DDBJ whole genome shotgun (WGS) entry which is preliminary data.</text>
</comment>
<dbReference type="PANTHER" id="PTHR48094:SF12">
    <property type="entry name" value="PARKINSON DISEASE PROTEIN 7 HOMOLOG"/>
    <property type="match status" value="1"/>
</dbReference>
<dbReference type="CDD" id="cd03135">
    <property type="entry name" value="GATase1_DJ-1"/>
    <property type="match status" value="1"/>
</dbReference>
<dbReference type="EMBL" id="AHON02000080">
    <property type="protein sequence ID" value="EKO32105.1"/>
    <property type="molecule type" value="Genomic_DNA"/>
</dbReference>
<dbReference type="NCBIfam" id="TIGR01383">
    <property type="entry name" value="not_thiJ"/>
    <property type="match status" value="1"/>
</dbReference>
<accession>A0A0E2BLD4</accession>
<keyword evidence="3" id="KW-1185">Reference proteome</keyword>
<dbReference type="InterPro" id="IPR006287">
    <property type="entry name" value="DJ-1"/>
</dbReference>
<dbReference type="Proteomes" id="UP000006329">
    <property type="component" value="Unassembled WGS sequence"/>
</dbReference>
<evidence type="ECO:0000313" key="2">
    <source>
        <dbReference type="EMBL" id="EKO32105.1"/>
    </source>
</evidence>
<reference evidence="2" key="1">
    <citation type="submission" date="2012-10" db="EMBL/GenBank/DDBJ databases">
        <authorList>
            <person name="Harkins D.M."/>
            <person name="Durkin A.S."/>
            <person name="Brinkac L.M."/>
            <person name="Haft D.H."/>
            <person name="Selengut J.D."/>
            <person name="Sanka R."/>
            <person name="DePew J."/>
            <person name="Purushe J."/>
            <person name="Matthias M.A."/>
            <person name="Vinetz J.M."/>
            <person name="Sutton G.G."/>
            <person name="Nierman W.C."/>
            <person name="Fouts D.E."/>
        </authorList>
    </citation>
    <scope>NUCLEOTIDE SEQUENCE [LARGE SCALE GENOMIC DNA]</scope>
    <source>
        <strain evidence="2">MOR084</strain>
    </source>
</reference>
<dbReference type="Gene3D" id="3.40.50.880">
    <property type="match status" value="1"/>
</dbReference>
<protein>
    <submittedName>
        <fullName evidence="2">DJ-1 family protein</fullName>
    </submittedName>
</protein>
<dbReference type="SUPFAM" id="SSF52317">
    <property type="entry name" value="Class I glutamine amidotransferase-like"/>
    <property type="match status" value="1"/>
</dbReference>
<dbReference type="InterPro" id="IPR029062">
    <property type="entry name" value="Class_I_gatase-like"/>
</dbReference>
<proteinExistence type="predicted"/>
<gene>
    <name evidence="2" type="ORF">LEP1GSC179_0469</name>
</gene>
<evidence type="ECO:0000259" key="1">
    <source>
        <dbReference type="Pfam" id="PF01965"/>
    </source>
</evidence>
<dbReference type="PANTHER" id="PTHR48094">
    <property type="entry name" value="PROTEIN/NUCLEIC ACID DEGLYCASE DJ-1-RELATED"/>
    <property type="match status" value="1"/>
</dbReference>
<dbReference type="GO" id="GO:0005737">
    <property type="term" value="C:cytoplasm"/>
    <property type="evidence" value="ECO:0007669"/>
    <property type="project" value="TreeGrafter"/>
</dbReference>
<organism evidence="2 3">
    <name type="scientific">Leptospira santarosai str. MOR084</name>
    <dbReference type="NCBI Taxonomy" id="1049984"/>
    <lineage>
        <taxon>Bacteria</taxon>
        <taxon>Pseudomonadati</taxon>
        <taxon>Spirochaetota</taxon>
        <taxon>Spirochaetia</taxon>
        <taxon>Leptospirales</taxon>
        <taxon>Leptospiraceae</taxon>
        <taxon>Leptospira</taxon>
    </lineage>
</organism>
<name>A0A0E2BLD4_9LEPT</name>
<dbReference type="InterPro" id="IPR002818">
    <property type="entry name" value="DJ-1/PfpI"/>
</dbReference>
<dbReference type="RefSeq" id="WP_004477112.1">
    <property type="nucleotide sequence ID" value="NZ_AHON02000080.1"/>
</dbReference>
<evidence type="ECO:0000313" key="3">
    <source>
        <dbReference type="Proteomes" id="UP000006329"/>
    </source>
</evidence>
<dbReference type="AlphaFoldDB" id="A0A0E2BLD4"/>
<sequence>MPKVLVPFAEGMEEMEAVIIVDVLRRAGVEVTSASLQKGPVRASRGVCLLADITLDSIADLKNFDMIVLPGGSGGTKVLEADPKIAAFLQEAKKENKWIGAICAAPSILVHQNILTTEDRFTAFPGIVSDTIGYTGSRLEVSGKIVTSIGPGSAFEFSLELVKILCGKESMLKVKSALQLVL</sequence>
<dbReference type="Pfam" id="PF01965">
    <property type="entry name" value="DJ-1_PfpI"/>
    <property type="match status" value="1"/>
</dbReference>
<dbReference type="InterPro" id="IPR050325">
    <property type="entry name" value="Prot/Nucl_acid_deglycase"/>
</dbReference>